<proteinExistence type="predicted"/>
<comment type="caution">
    <text evidence="2">The sequence shown here is derived from an EMBL/GenBank/DDBJ whole genome shotgun (WGS) entry which is preliminary data.</text>
</comment>
<organism evidence="2 3">
    <name type="scientific">Colletotrichum higginsianum (strain IMI 349063)</name>
    <name type="common">Crucifer anthracnose fungus</name>
    <dbReference type="NCBI Taxonomy" id="759273"/>
    <lineage>
        <taxon>Eukaryota</taxon>
        <taxon>Fungi</taxon>
        <taxon>Dikarya</taxon>
        <taxon>Ascomycota</taxon>
        <taxon>Pezizomycotina</taxon>
        <taxon>Sordariomycetes</taxon>
        <taxon>Hypocreomycetidae</taxon>
        <taxon>Glomerellales</taxon>
        <taxon>Glomerellaceae</taxon>
        <taxon>Colletotrichum</taxon>
        <taxon>Colletotrichum destructivum species complex</taxon>
    </lineage>
</organism>
<dbReference type="AlphaFoldDB" id="A0A1B7YGY0"/>
<gene>
    <name evidence="2" type="ORF">CH63R_03561</name>
</gene>
<dbReference type="RefSeq" id="XP_018159782.1">
    <property type="nucleotide sequence ID" value="XM_018298536.1"/>
</dbReference>
<dbReference type="GeneID" id="28862643"/>
<evidence type="ECO:0000256" key="1">
    <source>
        <dbReference type="SAM" id="MobiDB-lite"/>
    </source>
</evidence>
<feature type="region of interest" description="Disordered" evidence="1">
    <location>
        <begin position="187"/>
        <end position="213"/>
    </location>
</feature>
<dbReference type="KEGG" id="chig:CH63R_03561"/>
<dbReference type="EMBL" id="LTAN01000003">
    <property type="protein sequence ID" value="OBR11265.1"/>
    <property type="molecule type" value="Genomic_DNA"/>
</dbReference>
<dbReference type="InterPro" id="IPR040632">
    <property type="entry name" value="Sulfotransfer_4"/>
</dbReference>
<dbReference type="InterPro" id="IPR027417">
    <property type="entry name" value="P-loop_NTPase"/>
</dbReference>
<dbReference type="Proteomes" id="UP000092177">
    <property type="component" value="Chromosome 3"/>
</dbReference>
<protein>
    <submittedName>
        <fullName evidence="2">Nad dependent epimerase dehydratase</fullName>
    </submittedName>
</protein>
<name>A0A1B7YGY0_COLHI</name>
<reference evidence="3" key="1">
    <citation type="journal article" date="2017" name="BMC Genomics">
        <title>Gapless genome assembly of Colletotrichum higginsianum reveals chromosome structure and association of transposable elements with secondary metabolite gene clusters.</title>
        <authorList>
            <person name="Dallery J.-F."/>
            <person name="Lapalu N."/>
            <person name="Zampounis A."/>
            <person name="Pigne S."/>
            <person name="Luyten I."/>
            <person name="Amselem J."/>
            <person name="Wittenberg A.H.J."/>
            <person name="Zhou S."/>
            <person name="de Queiroz M.V."/>
            <person name="Robin G.P."/>
            <person name="Auger A."/>
            <person name="Hainaut M."/>
            <person name="Henrissat B."/>
            <person name="Kim K.-T."/>
            <person name="Lee Y.-H."/>
            <person name="Lespinet O."/>
            <person name="Schwartz D.C."/>
            <person name="Thon M.R."/>
            <person name="O'Connell R.J."/>
        </authorList>
    </citation>
    <scope>NUCLEOTIDE SEQUENCE [LARGE SCALE GENOMIC DNA]</scope>
    <source>
        <strain evidence="3">IMI 349063</strain>
    </source>
</reference>
<keyword evidence="3" id="KW-1185">Reference proteome</keyword>
<accession>A0A1B7YGY0</accession>
<dbReference type="OrthoDB" id="408152at2759"/>
<dbReference type="Gene3D" id="3.40.50.300">
    <property type="entry name" value="P-loop containing nucleotide triphosphate hydrolases"/>
    <property type="match status" value="1"/>
</dbReference>
<dbReference type="Pfam" id="PF17784">
    <property type="entry name" value="Sulfotransfer_4"/>
    <property type="match status" value="1"/>
</dbReference>
<evidence type="ECO:0000313" key="3">
    <source>
        <dbReference type="Proteomes" id="UP000092177"/>
    </source>
</evidence>
<evidence type="ECO:0000313" key="2">
    <source>
        <dbReference type="EMBL" id="OBR11265.1"/>
    </source>
</evidence>
<sequence length="317" mass="34123">MGQGHSHPRPGTKFRVIGAGMSRTGTKTFAQALATLIGPVHDGGAEGLVGSAEVRKRWLEVMRLAIKKDKTLPEKKRLEWLLAELMEGYSACFFPLHISGKAGMGPFRRLKIYTILQFNSHRNDPRHRVLVEERADGIEPRRLAVATLLRLAAARAEFVRQLLGLLPTSGVGIGILLTSFGQKMGPARREDVRLSPGGQGLSGPRGARDARGVSAPGRAAGAALVLPGPRRLGPAVRDAQAAGACAAVPAQQQARGCQDGRPARDQGRVGGVWHPPRRCVDLRLGCVEARFDGVEQDWGWRTASLVENAFVDAVSHE</sequence>
<dbReference type="VEuPathDB" id="FungiDB:CH63R_03561"/>